<dbReference type="AlphaFoldDB" id="A0A9P8LEK3"/>
<feature type="domain" description="Peptidase S8/S53" evidence="5">
    <location>
        <begin position="548"/>
        <end position="774"/>
    </location>
</feature>
<dbReference type="PROSITE" id="PS50088">
    <property type="entry name" value="ANK_REPEAT"/>
    <property type="match status" value="2"/>
</dbReference>
<evidence type="ECO:0000256" key="2">
    <source>
        <dbReference type="ARBA" id="ARBA00023043"/>
    </source>
</evidence>
<dbReference type="GO" id="GO:0004252">
    <property type="term" value="F:serine-type endopeptidase activity"/>
    <property type="evidence" value="ECO:0007669"/>
    <property type="project" value="InterPro"/>
</dbReference>
<dbReference type="EMBL" id="JAGHQM010000316">
    <property type="protein sequence ID" value="KAH0562627.1"/>
    <property type="molecule type" value="Genomic_DNA"/>
</dbReference>
<feature type="transmembrane region" description="Helical" evidence="4">
    <location>
        <begin position="747"/>
        <end position="767"/>
    </location>
</feature>
<keyword evidence="7" id="KW-1185">Reference proteome</keyword>
<keyword evidence="4" id="KW-0812">Transmembrane</keyword>
<comment type="caution">
    <text evidence="6">The sequence shown here is derived from an EMBL/GenBank/DDBJ whole genome shotgun (WGS) entry which is preliminary data.</text>
</comment>
<organism evidence="6 7">
    <name type="scientific">Trichoglossum hirsutum</name>
    <dbReference type="NCBI Taxonomy" id="265104"/>
    <lineage>
        <taxon>Eukaryota</taxon>
        <taxon>Fungi</taxon>
        <taxon>Dikarya</taxon>
        <taxon>Ascomycota</taxon>
        <taxon>Pezizomycotina</taxon>
        <taxon>Geoglossomycetes</taxon>
        <taxon>Geoglossales</taxon>
        <taxon>Geoglossaceae</taxon>
        <taxon>Trichoglossum</taxon>
    </lineage>
</organism>
<dbReference type="Proteomes" id="UP000750711">
    <property type="component" value="Unassembled WGS sequence"/>
</dbReference>
<dbReference type="PANTHER" id="PTHR24201:SF16">
    <property type="entry name" value="ANKYRIN-1-LIKE-RELATED"/>
    <property type="match status" value="1"/>
</dbReference>
<proteinExistence type="predicted"/>
<sequence length="845" mass="94162">MNSSILFDGIKEGRLSEVKDFLKQLNPTDTLQHITEKKYNPLTSAVINGNLEALKLLHQFMDDSGQAIQPGTSEIDDVLCLAIINAKAKNGKEILEFVLEKWGAALAFVSIGETGQCALHVAASRDAVVVFEFLEGVGAEGLKEGLLGAIDSTAQNPLHLAASKGHVDTVKKLLAMEPSLAEQQDQNGETPLHKAAEADNLDVVKALLEANPGSIRKCDIHGRSAYVLARERRVHGRGPPGLNVDPKSYLREWIFKFPGLDLKEMRRLLSQAKELFWAMESFEKPGCDFSAYLKTLPKKTAKYESWLKCVRLPNLQCDPKHPDGIAQHTIGGQREASLVFGHLRKMNVERVFEVIVPDCLTHPHTNEAIIKCLRGLHVKRLAWHKMDLSVITIMEAAPEVEELCLYSSGNMDVLSHWASYEGLYHLLKLQCVDITIANNETDDEQNRAAIEERLRALIQHDHSVELHYQPGSALLEQAACTCQANRFREVRVSLPSKSESKGRASDAAITHAVDHDTIFARMAPLQKFLSRFKDQRKTRKDCAYAIDKPIKIAIIDNGVAEELFTDIEGCSFVEAGVESLSDSHWHTVSNPHGTQMAFLIDKMNKFRRLYCAKTHLGSSLDGLDLHAAAEAISWAMDQDVDIISMSWTLSDKASEEPRMRDIVSEAILDVRRRLVFSAVGDKGTNAEYSYPADFQSVIGISTTSISGVDPPTAESNKAKFSLPGEDLETPMPSYLGQGLGKVKGSSAATALAAGLASLILTLVRFAFYKEDKIRKPENESAERYFRDFRDPNNMMRVFKKMCTATEHRRFVQPWTVFPNAGELEKMDIDKFKETLVTFFEEALRK</sequence>
<dbReference type="GO" id="GO:0006508">
    <property type="term" value="P:proteolysis"/>
    <property type="evidence" value="ECO:0007669"/>
    <property type="project" value="InterPro"/>
</dbReference>
<dbReference type="InterPro" id="IPR050776">
    <property type="entry name" value="Ank_Repeat/CDKN_Inhibitor"/>
</dbReference>
<dbReference type="Gene3D" id="3.40.50.200">
    <property type="entry name" value="Peptidase S8/S53 domain"/>
    <property type="match status" value="1"/>
</dbReference>
<feature type="repeat" description="ANK" evidence="3">
    <location>
        <begin position="187"/>
        <end position="211"/>
    </location>
</feature>
<evidence type="ECO:0000313" key="7">
    <source>
        <dbReference type="Proteomes" id="UP000750711"/>
    </source>
</evidence>
<evidence type="ECO:0000256" key="3">
    <source>
        <dbReference type="PROSITE-ProRule" id="PRU00023"/>
    </source>
</evidence>
<dbReference type="InterPro" id="IPR036770">
    <property type="entry name" value="Ankyrin_rpt-contain_sf"/>
</dbReference>
<accession>A0A9P8LEK3</accession>
<dbReference type="Pfam" id="PF00082">
    <property type="entry name" value="Peptidase_S8"/>
    <property type="match status" value="1"/>
</dbReference>
<dbReference type="SUPFAM" id="SSF52743">
    <property type="entry name" value="Subtilisin-like"/>
    <property type="match status" value="1"/>
</dbReference>
<name>A0A9P8LEK3_9PEZI</name>
<evidence type="ECO:0000256" key="4">
    <source>
        <dbReference type="SAM" id="Phobius"/>
    </source>
</evidence>
<dbReference type="PANTHER" id="PTHR24201">
    <property type="entry name" value="ANK_REP_REGION DOMAIN-CONTAINING PROTEIN"/>
    <property type="match status" value="1"/>
</dbReference>
<dbReference type="InterPro" id="IPR002110">
    <property type="entry name" value="Ankyrin_rpt"/>
</dbReference>
<dbReference type="PROSITE" id="PS50297">
    <property type="entry name" value="ANK_REP_REGION"/>
    <property type="match status" value="2"/>
</dbReference>
<dbReference type="GO" id="GO:0005634">
    <property type="term" value="C:nucleus"/>
    <property type="evidence" value="ECO:0007669"/>
    <property type="project" value="TreeGrafter"/>
</dbReference>
<dbReference type="Gene3D" id="1.25.40.20">
    <property type="entry name" value="Ankyrin repeat-containing domain"/>
    <property type="match status" value="2"/>
</dbReference>
<dbReference type="SMART" id="SM00248">
    <property type="entry name" value="ANK"/>
    <property type="match status" value="3"/>
</dbReference>
<evidence type="ECO:0000313" key="6">
    <source>
        <dbReference type="EMBL" id="KAH0562627.1"/>
    </source>
</evidence>
<protein>
    <recommendedName>
        <fullName evidence="5">Peptidase S8/S53 domain-containing protein</fullName>
    </recommendedName>
</protein>
<dbReference type="InterPro" id="IPR000209">
    <property type="entry name" value="Peptidase_S8/S53_dom"/>
</dbReference>
<keyword evidence="2 3" id="KW-0040">ANK repeat</keyword>
<dbReference type="SUPFAM" id="SSF48403">
    <property type="entry name" value="Ankyrin repeat"/>
    <property type="match status" value="1"/>
</dbReference>
<keyword evidence="4" id="KW-0472">Membrane</keyword>
<evidence type="ECO:0000256" key="1">
    <source>
        <dbReference type="ARBA" id="ARBA00022737"/>
    </source>
</evidence>
<gene>
    <name evidence="6" type="ORF">GP486_002690</name>
</gene>
<reference evidence="6" key="1">
    <citation type="submission" date="2021-03" db="EMBL/GenBank/DDBJ databases">
        <title>Comparative genomics and phylogenomic investigation of the class Geoglossomycetes provide insights into ecological specialization and systematics.</title>
        <authorList>
            <person name="Melie T."/>
            <person name="Pirro S."/>
            <person name="Miller A.N."/>
            <person name="Quandt A."/>
        </authorList>
    </citation>
    <scope>NUCLEOTIDE SEQUENCE</scope>
    <source>
        <strain evidence="6">CAQ_001_2017</strain>
    </source>
</reference>
<dbReference type="InterPro" id="IPR036852">
    <property type="entry name" value="Peptidase_S8/S53_dom_sf"/>
</dbReference>
<evidence type="ECO:0000259" key="5">
    <source>
        <dbReference type="Pfam" id="PF00082"/>
    </source>
</evidence>
<keyword evidence="4" id="KW-1133">Transmembrane helix</keyword>
<dbReference type="Pfam" id="PF12796">
    <property type="entry name" value="Ank_2"/>
    <property type="match status" value="1"/>
</dbReference>
<feature type="repeat" description="ANK" evidence="3">
    <location>
        <begin position="153"/>
        <end position="185"/>
    </location>
</feature>
<keyword evidence="1" id="KW-0677">Repeat</keyword>